<evidence type="ECO:0000313" key="6">
    <source>
        <dbReference type="Proteomes" id="UP000176917"/>
    </source>
</evidence>
<gene>
    <name evidence="5" type="ORF">A3B24_00890</name>
</gene>
<accession>A0A1G2RK01</accession>
<feature type="region of interest" description="Disordered" evidence="3">
    <location>
        <begin position="1"/>
        <end position="91"/>
    </location>
</feature>
<evidence type="ECO:0000313" key="5">
    <source>
        <dbReference type="EMBL" id="OHA73183.1"/>
    </source>
</evidence>
<comment type="caution">
    <text evidence="5">The sequence shown here is derived from an EMBL/GenBank/DDBJ whole genome shotgun (WGS) entry which is preliminary data.</text>
</comment>
<dbReference type="AlphaFoldDB" id="A0A1G2RK01"/>
<evidence type="ECO:0000256" key="1">
    <source>
        <dbReference type="PROSITE-ProRule" id="PRU00285"/>
    </source>
</evidence>
<name>A0A1G2RK01_9BACT</name>
<feature type="compositionally biased region" description="Acidic residues" evidence="3">
    <location>
        <begin position="14"/>
        <end position="31"/>
    </location>
</feature>
<dbReference type="EMBL" id="MHUG01000015">
    <property type="protein sequence ID" value="OHA73183.1"/>
    <property type="molecule type" value="Genomic_DNA"/>
</dbReference>
<dbReference type="InterPro" id="IPR002068">
    <property type="entry name" value="A-crystallin/Hsp20_dom"/>
</dbReference>
<dbReference type="PANTHER" id="PTHR11527">
    <property type="entry name" value="HEAT-SHOCK PROTEIN 20 FAMILY MEMBER"/>
    <property type="match status" value="1"/>
</dbReference>
<dbReference type="PROSITE" id="PS01031">
    <property type="entry name" value="SHSP"/>
    <property type="match status" value="1"/>
</dbReference>
<sequence length="202" mass="23108">MSFFDKLRNSIGVEETEEELVEEKETEEEEEEKPRKQVPQKTQKIQVKGAKKIHQEEDLPAEAPPAGRAGLAKEGKPHKAPAKKDEQESSWFEPEGELAVDVYQTNGEIVIQATIAGVNPDDLDIAIENDVVTISGERRNPNEEEDKSYFYQECYWGPFSRQIILPEEIDTTRIEASMKEGIFTLRLPKLERQKVKRIKVRG</sequence>
<feature type="compositionally biased region" description="Basic and acidic residues" evidence="3">
    <location>
        <begin position="71"/>
        <end position="87"/>
    </location>
</feature>
<dbReference type="STRING" id="1802461.A3B24_00890"/>
<organism evidence="5 6">
    <name type="scientific">Candidatus Wildermuthbacteria bacterium RIFCSPLOWO2_01_FULL_48_16</name>
    <dbReference type="NCBI Taxonomy" id="1802461"/>
    <lineage>
        <taxon>Bacteria</taxon>
        <taxon>Candidatus Wildermuthiibacteriota</taxon>
    </lineage>
</organism>
<dbReference type="CDD" id="cd06464">
    <property type="entry name" value="ACD_sHsps-like"/>
    <property type="match status" value="1"/>
</dbReference>
<dbReference type="Pfam" id="PF00011">
    <property type="entry name" value="HSP20"/>
    <property type="match status" value="1"/>
</dbReference>
<dbReference type="InterPro" id="IPR008978">
    <property type="entry name" value="HSP20-like_chaperone"/>
</dbReference>
<protein>
    <recommendedName>
        <fullName evidence="4">SHSP domain-containing protein</fullName>
    </recommendedName>
</protein>
<dbReference type="SUPFAM" id="SSF49764">
    <property type="entry name" value="HSP20-like chaperones"/>
    <property type="match status" value="1"/>
</dbReference>
<evidence type="ECO:0000256" key="3">
    <source>
        <dbReference type="SAM" id="MobiDB-lite"/>
    </source>
</evidence>
<comment type="similarity">
    <text evidence="1 2">Belongs to the small heat shock protein (HSP20) family.</text>
</comment>
<proteinExistence type="inferred from homology"/>
<evidence type="ECO:0000256" key="2">
    <source>
        <dbReference type="RuleBase" id="RU003616"/>
    </source>
</evidence>
<reference evidence="5 6" key="1">
    <citation type="journal article" date="2016" name="Nat. Commun.">
        <title>Thousands of microbial genomes shed light on interconnected biogeochemical processes in an aquifer system.</title>
        <authorList>
            <person name="Anantharaman K."/>
            <person name="Brown C.T."/>
            <person name="Hug L.A."/>
            <person name="Sharon I."/>
            <person name="Castelle C.J."/>
            <person name="Probst A.J."/>
            <person name="Thomas B.C."/>
            <person name="Singh A."/>
            <person name="Wilkins M.J."/>
            <person name="Karaoz U."/>
            <person name="Brodie E.L."/>
            <person name="Williams K.H."/>
            <person name="Hubbard S.S."/>
            <person name="Banfield J.F."/>
        </authorList>
    </citation>
    <scope>NUCLEOTIDE SEQUENCE [LARGE SCALE GENOMIC DNA]</scope>
</reference>
<evidence type="ECO:0000259" key="4">
    <source>
        <dbReference type="PROSITE" id="PS01031"/>
    </source>
</evidence>
<feature type="domain" description="SHSP" evidence="4">
    <location>
        <begin position="91"/>
        <end position="202"/>
    </location>
</feature>
<dbReference type="Proteomes" id="UP000176917">
    <property type="component" value="Unassembled WGS sequence"/>
</dbReference>
<dbReference type="Gene3D" id="2.60.40.790">
    <property type="match status" value="1"/>
</dbReference>
<dbReference type="InterPro" id="IPR031107">
    <property type="entry name" value="Small_HSP"/>
</dbReference>